<gene>
    <name evidence="4" type="ORF">COHA_008702</name>
</gene>
<sequence>MHADFPQRLTPSPPRPQSTPRSTPRSLSHAEAGLAAGQAAGGLSRKTKIALWTAAAVLVVCASVAVAVAPVPEPAPEDASALTPSPPPPPPGAADADGSSLPPGSVLLFQDDFDGTQLDSSKWSIELGTPSTANNAGQLQTYTDSSDNVWVKRGELHITALQPDRGNAYTSGRIQTRDSFYPGMRLADGTVVETVHVEARIQAAGPSQGVLSQLWMLPPDGKYGSDWPASGEIDVMGVINEGLQATQGIHYGGAWPLNQVKDVSTRAPGGQGFCDVYHVFRMDWKLNTINMYIDGAQTAAFNSIALDAAGWFASAAGTPNSAPFDIPFSIILNVAVGGKWAGAPDAASYFPATMLVDYVRVWGTPSNNTSSGGFIWDILNNPS</sequence>
<dbReference type="CDD" id="cd08023">
    <property type="entry name" value="GH16_laminarinase_like"/>
    <property type="match status" value="1"/>
</dbReference>
<evidence type="ECO:0000256" key="1">
    <source>
        <dbReference type="SAM" id="MobiDB-lite"/>
    </source>
</evidence>
<keyword evidence="2" id="KW-0472">Membrane</keyword>
<organism evidence="4 5">
    <name type="scientific">Chlorella ohadii</name>
    <dbReference type="NCBI Taxonomy" id="2649997"/>
    <lineage>
        <taxon>Eukaryota</taxon>
        <taxon>Viridiplantae</taxon>
        <taxon>Chlorophyta</taxon>
        <taxon>core chlorophytes</taxon>
        <taxon>Trebouxiophyceae</taxon>
        <taxon>Chlorellales</taxon>
        <taxon>Chlorellaceae</taxon>
        <taxon>Chlorella clade</taxon>
        <taxon>Chlorella</taxon>
    </lineage>
</organism>
<dbReference type="EMBL" id="JADXDR010000152">
    <property type="protein sequence ID" value="KAI7837444.1"/>
    <property type="molecule type" value="Genomic_DNA"/>
</dbReference>
<feature type="compositionally biased region" description="Low complexity" evidence="1">
    <location>
        <begin position="1"/>
        <end position="10"/>
    </location>
</feature>
<keyword evidence="5" id="KW-1185">Reference proteome</keyword>
<keyword evidence="2" id="KW-1133">Transmembrane helix</keyword>
<dbReference type="InterPro" id="IPR000757">
    <property type="entry name" value="Beta-glucanase-like"/>
</dbReference>
<dbReference type="PANTHER" id="PTHR10963">
    <property type="entry name" value="GLYCOSYL HYDROLASE-RELATED"/>
    <property type="match status" value="1"/>
</dbReference>
<accession>A0AAD5DJG3</accession>
<dbReference type="AlphaFoldDB" id="A0AAD5DJG3"/>
<reference evidence="4" key="1">
    <citation type="submission" date="2020-11" db="EMBL/GenBank/DDBJ databases">
        <title>Chlorella ohadii genome sequencing and assembly.</title>
        <authorList>
            <person name="Murik O."/>
            <person name="Treves H."/>
            <person name="Kedem I."/>
            <person name="Shotland Y."/>
            <person name="Kaplan A."/>
        </authorList>
    </citation>
    <scope>NUCLEOTIDE SEQUENCE</scope>
    <source>
        <strain evidence="4">1</strain>
    </source>
</reference>
<dbReference type="GO" id="GO:0004553">
    <property type="term" value="F:hydrolase activity, hydrolyzing O-glycosyl compounds"/>
    <property type="evidence" value="ECO:0007669"/>
    <property type="project" value="InterPro"/>
</dbReference>
<dbReference type="GO" id="GO:0005975">
    <property type="term" value="P:carbohydrate metabolic process"/>
    <property type="evidence" value="ECO:0007669"/>
    <property type="project" value="InterPro"/>
</dbReference>
<dbReference type="PANTHER" id="PTHR10963:SF60">
    <property type="entry name" value="GRAM-NEGATIVE BACTERIA-BINDING PROTEIN 1-RELATED"/>
    <property type="match status" value="1"/>
</dbReference>
<feature type="region of interest" description="Disordered" evidence="1">
    <location>
        <begin position="1"/>
        <end position="29"/>
    </location>
</feature>
<evidence type="ECO:0000313" key="5">
    <source>
        <dbReference type="Proteomes" id="UP001205105"/>
    </source>
</evidence>
<evidence type="ECO:0000256" key="2">
    <source>
        <dbReference type="SAM" id="Phobius"/>
    </source>
</evidence>
<name>A0AAD5DJG3_9CHLO</name>
<protein>
    <recommendedName>
        <fullName evidence="3">GH16 domain-containing protein</fullName>
    </recommendedName>
</protein>
<feature type="transmembrane region" description="Helical" evidence="2">
    <location>
        <begin position="49"/>
        <end position="71"/>
    </location>
</feature>
<feature type="compositionally biased region" description="Low complexity" evidence="1">
    <location>
        <begin position="18"/>
        <end position="29"/>
    </location>
</feature>
<dbReference type="SUPFAM" id="SSF49899">
    <property type="entry name" value="Concanavalin A-like lectins/glucanases"/>
    <property type="match status" value="1"/>
</dbReference>
<dbReference type="Pfam" id="PF00722">
    <property type="entry name" value="Glyco_hydro_16"/>
    <property type="match status" value="1"/>
</dbReference>
<dbReference type="InterPro" id="IPR013320">
    <property type="entry name" value="ConA-like_dom_sf"/>
</dbReference>
<dbReference type="InterPro" id="IPR050546">
    <property type="entry name" value="Glycosyl_Hydrlase_16"/>
</dbReference>
<proteinExistence type="predicted"/>
<dbReference type="PROSITE" id="PS51762">
    <property type="entry name" value="GH16_2"/>
    <property type="match status" value="1"/>
</dbReference>
<dbReference type="Gene3D" id="2.60.120.200">
    <property type="match status" value="1"/>
</dbReference>
<dbReference type="Proteomes" id="UP001205105">
    <property type="component" value="Unassembled WGS sequence"/>
</dbReference>
<keyword evidence="2" id="KW-0812">Transmembrane</keyword>
<feature type="domain" description="GH16" evidence="3">
    <location>
        <begin position="94"/>
        <end position="367"/>
    </location>
</feature>
<evidence type="ECO:0000313" key="4">
    <source>
        <dbReference type="EMBL" id="KAI7837444.1"/>
    </source>
</evidence>
<evidence type="ECO:0000259" key="3">
    <source>
        <dbReference type="PROSITE" id="PS51762"/>
    </source>
</evidence>
<comment type="caution">
    <text evidence="4">The sequence shown here is derived from an EMBL/GenBank/DDBJ whole genome shotgun (WGS) entry which is preliminary data.</text>
</comment>
<feature type="region of interest" description="Disordered" evidence="1">
    <location>
        <begin position="74"/>
        <end position="111"/>
    </location>
</feature>